<name>A0A8H7ZPW0_9FUNG</name>
<feature type="domain" description="HMG box" evidence="6">
    <location>
        <begin position="25"/>
        <end position="93"/>
    </location>
</feature>
<evidence type="ECO:0000259" key="6">
    <source>
        <dbReference type="PROSITE" id="PS50118"/>
    </source>
</evidence>
<accession>A0A8H7ZPW0</accession>
<feature type="compositionally biased region" description="Basic and acidic residues" evidence="5">
    <location>
        <begin position="8"/>
        <end position="24"/>
    </location>
</feature>
<dbReference type="InterPro" id="IPR036910">
    <property type="entry name" value="HMG_box_dom_sf"/>
</dbReference>
<sequence length="130" mass="15488">MPRAATKKSKEGEVKRKPKKDPNAPKRPLSAYMFYTRDQRDLVRKEHPNATFGEMGKILGEKWRNMDDSQKKPYCDMAEDDRVRYEHDKAAYEVRRRRCKSEMRRKRRTKIRSSSILCLFCTIPHRASPL</sequence>
<dbReference type="InterPro" id="IPR050342">
    <property type="entry name" value="HMGB"/>
</dbReference>
<dbReference type="Pfam" id="PF00505">
    <property type="entry name" value="HMG_box"/>
    <property type="match status" value="1"/>
</dbReference>
<keyword evidence="8" id="KW-1185">Reference proteome</keyword>
<dbReference type="SMART" id="SM00398">
    <property type="entry name" value="HMG"/>
    <property type="match status" value="1"/>
</dbReference>
<evidence type="ECO:0000256" key="5">
    <source>
        <dbReference type="SAM" id="MobiDB-lite"/>
    </source>
</evidence>
<dbReference type="CDD" id="cd01390">
    <property type="entry name" value="HMG-box_NHP6-like"/>
    <property type="match status" value="1"/>
</dbReference>
<dbReference type="OrthoDB" id="1919336at2759"/>
<evidence type="ECO:0000256" key="2">
    <source>
        <dbReference type="ARBA" id="ARBA00023242"/>
    </source>
</evidence>
<evidence type="ECO:0000256" key="3">
    <source>
        <dbReference type="ARBA" id="ARBA00043963"/>
    </source>
</evidence>
<protein>
    <submittedName>
        <fullName evidence="7">High mobility group box domain-containing protein</fullName>
    </submittedName>
</protein>
<feature type="region of interest" description="Disordered" evidence="5">
    <location>
        <begin position="1"/>
        <end position="29"/>
    </location>
</feature>
<reference evidence="7 8" key="1">
    <citation type="journal article" name="Sci. Rep.">
        <title>Genome-scale phylogenetic analyses confirm Olpidium as the closest living zoosporic fungus to the non-flagellated, terrestrial fungi.</title>
        <authorList>
            <person name="Chang Y."/>
            <person name="Rochon D."/>
            <person name="Sekimoto S."/>
            <person name="Wang Y."/>
            <person name="Chovatia M."/>
            <person name="Sandor L."/>
            <person name="Salamov A."/>
            <person name="Grigoriev I.V."/>
            <person name="Stajich J.E."/>
            <person name="Spatafora J.W."/>
        </authorList>
    </citation>
    <scope>NUCLEOTIDE SEQUENCE [LARGE SCALE GENOMIC DNA]</scope>
    <source>
        <strain evidence="7">S191</strain>
    </source>
</reference>
<evidence type="ECO:0000313" key="8">
    <source>
        <dbReference type="Proteomes" id="UP000673691"/>
    </source>
</evidence>
<dbReference type="SUPFAM" id="SSF47095">
    <property type="entry name" value="HMG-box"/>
    <property type="match status" value="1"/>
</dbReference>
<dbReference type="EMBL" id="JAEFCI010010721">
    <property type="protein sequence ID" value="KAG5457054.1"/>
    <property type="molecule type" value="Genomic_DNA"/>
</dbReference>
<dbReference type="InterPro" id="IPR009071">
    <property type="entry name" value="HMG_box_dom"/>
</dbReference>
<evidence type="ECO:0000313" key="7">
    <source>
        <dbReference type="EMBL" id="KAG5457054.1"/>
    </source>
</evidence>
<evidence type="ECO:0000256" key="4">
    <source>
        <dbReference type="PROSITE-ProRule" id="PRU00267"/>
    </source>
</evidence>
<dbReference type="AlphaFoldDB" id="A0A8H7ZPW0"/>
<dbReference type="PRINTS" id="PR00886">
    <property type="entry name" value="HIGHMOBLTY12"/>
</dbReference>
<comment type="similarity">
    <text evidence="3">Belongs to the NHP6 family.</text>
</comment>
<dbReference type="Gene3D" id="1.10.30.10">
    <property type="entry name" value="High mobility group box domain"/>
    <property type="match status" value="1"/>
</dbReference>
<feature type="DNA-binding region" description="HMG box" evidence="4">
    <location>
        <begin position="25"/>
        <end position="93"/>
    </location>
</feature>
<keyword evidence="1 4" id="KW-0238">DNA-binding</keyword>
<dbReference type="FunFam" id="1.10.30.10:FF:000016">
    <property type="entry name" value="FACT complex subunit SSRP1"/>
    <property type="match status" value="1"/>
</dbReference>
<dbReference type="GO" id="GO:0003677">
    <property type="term" value="F:DNA binding"/>
    <property type="evidence" value="ECO:0007669"/>
    <property type="project" value="UniProtKB-UniRule"/>
</dbReference>
<dbReference type="GO" id="GO:0005634">
    <property type="term" value="C:nucleus"/>
    <property type="evidence" value="ECO:0007669"/>
    <property type="project" value="UniProtKB-UniRule"/>
</dbReference>
<dbReference type="PANTHER" id="PTHR48112">
    <property type="entry name" value="HIGH MOBILITY GROUP PROTEIN DSP1"/>
    <property type="match status" value="1"/>
</dbReference>
<keyword evidence="2 4" id="KW-0539">Nucleus</keyword>
<organism evidence="7 8">
    <name type="scientific">Olpidium bornovanus</name>
    <dbReference type="NCBI Taxonomy" id="278681"/>
    <lineage>
        <taxon>Eukaryota</taxon>
        <taxon>Fungi</taxon>
        <taxon>Fungi incertae sedis</taxon>
        <taxon>Olpidiomycota</taxon>
        <taxon>Olpidiomycotina</taxon>
        <taxon>Olpidiomycetes</taxon>
        <taxon>Olpidiales</taxon>
        <taxon>Olpidiaceae</taxon>
        <taxon>Olpidium</taxon>
    </lineage>
</organism>
<proteinExistence type="inferred from homology"/>
<gene>
    <name evidence="7" type="ORF">BJ554DRAFT_3038</name>
</gene>
<dbReference type="PANTHER" id="PTHR48112:SF22">
    <property type="entry name" value="MITOCHONDRIAL TRANSCRIPTION FACTOR A, ISOFORM B"/>
    <property type="match status" value="1"/>
</dbReference>
<dbReference type="Proteomes" id="UP000673691">
    <property type="component" value="Unassembled WGS sequence"/>
</dbReference>
<evidence type="ECO:0000256" key="1">
    <source>
        <dbReference type="ARBA" id="ARBA00023125"/>
    </source>
</evidence>
<dbReference type="PROSITE" id="PS50118">
    <property type="entry name" value="HMG_BOX_2"/>
    <property type="match status" value="1"/>
</dbReference>
<comment type="caution">
    <text evidence="7">The sequence shown here is derived from an EMBL/GenBank/DDBJ whole genome shotgun (WGS) entry which is preliminary data.</text>
</comment>